<comment type="caution">
    <text evidence="2">The sequence shown here is derived from an EMBL/GenBank/DDBJ whole genome shotgun (WGS) entry which is preliminary data.</text>
</comment>
<gene>
    <name evidence="2" type="ORF">QVD17_02644</name>
</gene>
<organism evidence="2 3">
    <name type="scientific">Tagetes erecta</name>
    <name type="common">African marigold</name>
    <dbReference type="NCBI Taxonomy" id="13708"/>
    <lineage>
        <taxon>Eukaryota</taxon>
        <taxon>Viridiplantae</taxon>
        <taxon>Streptophyta</taxon>
        <taxon>Embryophyta</taxon>
        <taxon>Tracheophyta</taxon>
        <taxon>Spermatophyta</taxon>
        <taxon>Magnoliopsida</taxon>
        <taxon>eudicotyledons</taxon>
        <taxon>Gunneridae</taxon>
        <taxon>Pentapetalae</taxon>
        <taxon>asterids</taxon>
        <taxon>campanulids</taxon>
        <taxon>Asterales</taxon>
        <taxon>Asteraceae</taxon>
        <taxon>Asteroideae</taxon>
        <taxon>Heliantheae alliance</taxon>
        <taxon>Tageteae</taxon>
        <taxon>Tagetes</taxon>
    </lineage>
</organism>
<sequence length="205" mass="23169">MDQNPPVLAKKVWSLIRIIFFTFKKTIFKTRLFADFNIMMKRGKLAGKSLHNLLFHHHRNWAATTTSHRHPHHLPFPSPPPTDDELSCTASPQLPFSDHGHQHKKTENKSHAIPHAPSCKGDIDEIVIDEAVMIKAVESLVVKKKQYTQISRAAVSPGFGKSPVVRQLRITDSPFPLSNGDGDGKVDEDAEMFILKFYNALSREE</sequence>
<dbReference type="Proteomes" id="UP001229421">
    <property type="component" value="Unassembled WGS sequence"/>
</dbReference>
<keyword evidence="3" id="KW-1185">Reference proteome</keyword>
<name>A0AAD8P2M2_TARER</name>
<evidence type="ECO:0000256" key="1">
    <source>
        <dbReference type="SAM" id="MobiDB-lite"/>
    </source>
</evidence>
<protein>
    <recommendedName>
        <fullName evidence="4">Avr9/Cf-9 rapidly elicited protein</fullName>
    </recommendedName>
</protein>
<dbReference type="EMBL" id="JAUHHV010000001">
    <property type="protein sequence ID" value="KAK1436860.1"/>
    <property type="molecule type" value="Genomic_DNA"/>
</dbReference>
<dbReference type="PANTHER" id="PTHR33265">
    <property type="entry name" value="AVR9/CF-9 RAPIDLY ELICITED PROTEIN-RELATED"/>
    <property type="match status" value="1"/>
</dbReference>
<dbReference type="AlphaFoldDB" id="A0AAD8P2M2"/>
<proteinExistence type="predicted"/>
<evidence type="ECO:0000313" key="3">
    <source>
        <dbReference type="Proteomes" id="UP001229421"/>
    </source>
</evidence>
<evidence type="ECO:0000313" key="2">
    <source>
        <dbReference type="EMBL" id="KAK1436860.1"/>
    </source>
</evidence>
<dbReference type="PANTHER" id="PTHR33265:SF31">
    <property type="entry name" value="AVR9_CF-9 RAPIDLY ELICITED PROTEIN 146"/>
    <property type="match status" value="1"/>
</dbReference>
<reference evidence="2" key="1">
    <citation type="journal article" date="2023" name="bioRxiv">
        <title>Improved chromosome-level genome assembly for marigold (Tagetes erecta).</title>
        <authorList>
            <person name="Jiang F."/>
            <person name="Yuan L."/>
            <person name="Wang S."/>
            <person name="Wang H."/>
            <person name="Xu D."/>
            <person name="Wang A."/>
            <person name="Fan W."/>
        </authorList>
    </citation>
    <scope>NUCLEOTIDE SEQUENCE</scope>
    <source>
        <strain evidence="2">WSJ</strain>
        <tissue evidence="2">Leaf</tissue>
    </source>
</reference>
<feature type="region of interest" description="Disordered" evidence="1">
    <location>
        <begin position="66"/>
        <end position="116"/>
    </location>
</feature>
<evidence type="ECO:0008006" key="4">
    <source>
        <dbReference type="Google" id="ProtNLM"/>
    </source>
</evidence>
<accession>A0AAD8P2M2</accession>